<organism evidence="1 2">
    <name type="scientific">Favolaschia claudopus</name>
    <dbReference type="NCBI Taxonomy" id="2862362"/>
    <lineage>
        <taxon>Eukaryota</taxon>
        <taxon>Fungi</taxon>
        <taxon>Dikarya</taxon>
        <taxon>Basidiomycota</taxon>
        <taxon>Agaricomycotina</taxon>
        <taxon>Agaricomycetes</taxon>
        <taxon>Agaricomycetidae</taxon>
        <taxon>Agaricales</taxon>
        <taxon>Marasmiineae</taxon>
        <taxon>Mycenaceae</taxon>
        <taxon>Favolaschia</taxon>
    </lineage>
</organism>
<reference evidence="1 2" key="1">
    <citation type="journal article" date="2024" name="J Genomics">
        <title>Draft genome sequencing and assembly of Favolaschia claudopus CIRM-BRFM 2984 isolated from oak limbs.</title>
        <authorList>
            <person name="Navarro D."/>
            <person name="Drula E."/>
            <person name="Chaduli D."/>
            <person name="Cazenave R."/>
            <person name="Ahrendt S."/>
            <person name="Wang J."/>
            <person name="Lipzen A."/>
            <person name="Daum C."/>
            <person name="Barry K."/>
            <person name="Grigoriev I.V."/>
            <person name="Favel A."/>
            <person name="Rosso M.N."/>
            <person name="Martin F."/>
        </authorList>
    </citation>
    <scope>NUCLEOTIDE SEQUENCE [LARGE SCALE GENOMIC DNA]</scope>
    <source>
        <strain evidence="1 2">CIRM-BRFM 2984</strain>
    </source>
</reference>
<name>A0AAV9ZDF6_9AGAR</name>
<sequence length="703" mass="80184">MWKVMYSGIATKRTTTALGDSFRIKLSKYRASIMGRVHELQYEMILNPLALEGCPRDSSRVTLMCPPNVDDWTKELYERQIKTLEEIVAVDLQSKPGIVDQNWVQKNEDGTMVIKMLVCLPPDRLCAELPVGQDLDITVNLSKDEHLDGNGILHKRLRASQRYPVRKIVIGEPIKYRIKLDSVKCLYNRFESNELQNMADSSIAHRRLNSARSANLPLFGADILDQHYTSTRDGSLEDIDGPYSRFTYKPLIPQSPAAAAAMDPFRKDYSRYRAVLIVEIDHVQVFYHDNPLGRERNGRKCTRVTTRCPTGADLDTVKLFNMQVARLQEIIDADLKESPGEVTTSWLRKKPDGSLAIDLILMSTPQELAMRMDLVPGSDLEVTISLSKDEHFLEQETLSKIRGLRVPRVKVGENRGKGSGAVLSIKGILDLDRLVPLSATSMTDKDDNPVRRLVHVTNILRARNLNCDVFDFDYGAIRHSDLHPLGQRFFYVDFRRTESTGSAECGGRRESWSWYRPWVAGRVVKTEQQIIEHPILDSKQKQCTIVHLASAEEEDMDPSGYFYKQFAVLANIIRDENTLPYVKKITSWVNEEDNTIQVVQCNEDDYSKLRVGDCVMFLVYLTRDEYLTRSGEFKRCATRVERFLPHPKAIPLRICWVDCGTSGVSACSETADDTEREFFSKQVAVLQQVMTCDLHEDCNVEWL</sequence>
<dbReference type="Proteomes" id="UP001362999">
    <property type="component" value="Unassembled WGS sequence"/>
</dbReference>
<dbReference type="EMBL" id="JAWWNJ010000161">
    <property type="protein sequence ID" value="KAK6978176.1"/>
    <property type="molecule type" value="Genomic_DNA"/>
</dbReference>
<evidence type="ECO:0008006" key="3">
    <source>
        <dbReference type="Google" id="ProtNLM"/>
    </source>
</evidence>
<dbReference type="AlphaFoldDB" id="A0AAV9ZDF6"/>
<evidence type="ECO:0000313" key="2">
    <source>
        <dbReference type="Proteomes" id="UP001362999"/>
    </source>
</evidence>
<proteinExistence type="predicted"/>
<keyword evidence="2" id="KW-1185">Reference proteome</keyword>
<evidence type="ECO:0000313" key="1">
    <source>
        <dbReference type="EMBL" id="KAK6978176.1"/>
    </source>
</evidence>
<accession>A0AAV9ZDF6</accession>
<comment type="caution">
    <text evidence="1">The sequence shown here is derived from an EMBL/GenBank/DDBJ whole genome shotgun (WGS) entry which is preliminary data.</text>
</comment>
<gene>
    <name evidence="1" type="ORF">R3P38DRAFT_2809361</name>
</gene>
<protein>
    <recommendedName>
        <fullName evidence="3">Protection of telomeres protein 1</fullName>
    </recommendedName>
</protein>